<evidence type="ECO:0000313" key="3">
    <source>
        <dbReference type="EMBL" id="KIY95464.1"/>
    </source>
</evidence>
<dbReference type="AlphaFoldDB" id="A0A0D2LV45"/>
<keyword evidence="2" id="KW-0812">Transmembrane</keyword>
<keyword evidence="2" id="KW-1133">Transmembrane helix</keyword>
<evidence type="ECO:0000256" key="2">
    <source>
        <dbReference type="SAM" id="Phobius"/>
    </source>
</evidence>
<dbReference type="STRING" id="145388.A0A0D2LV45"/>
<evidence type="ECO:0000313" key="4">
    <source>
        <dbReference type="Proteomes" id="UP000054498"/>
    </source>
</evidence>
<protein>
    <recommendedName>
        <fullName evidence="5">MaoC-like domain-containing protein</fullName>
    </recommendedName>
</protein>
<feature type="non-terminal residue" evidence="3">
    <location>
        <position position="249"/>
    </location>
</feature>
<dbReference type="PANTHER" id="PTHR43841">
    <property type="entry name" value="3-HYDROXYACYL-THIOESTER DEHYDRATASE HTDX-RELATED"/>
    <property type="match status" value="1"/>
</dbReference>
<feature type="region of interest" description="Disordered" evidence="1">
    <location>
        <begin position="194"/>
        <end position="218"/>
    </location>
</feature>
<dbReference type="EMBL" id="KK103494">
    <property type="protein sequence ID" value="KIY95464.1"/>
    <property type="molecule type" value="Genomic_DNA"/>
</dbReference>
<dbReference type="Proteomes" id="UP000054498">
    <property type="component" value="Unassembled WGS sequence"/>
</dbReference>
<dbReference type="PANTHER" id="PTHR43841:SF1">
    <property type="entry name" value="3-HYDROXYACYL-THIOESTER DEHYDRATASE X"/>
    <property type="match status" value="1"/>
</dbReference>
<dbReference type="RefSeq" id="XP_013894484.1">
    <property type="nucleotide sequence ID" value="XM_014039030.1"/>
</dbReference>
<evidence type="ECO:0000256" key="1">
    <source>
        <dbReference type="SAM" id="MobiDB-lite"/>
    </source>
</evidence>
<organism evidence="3 4">
    <name type="scientific">Monoraphidium neglectum</name>
    <dbReference type="NCBI Taxonomy" id="145388"/>
    <lineage>
        <taxon>Eukaryota</taxon>
        <taxon>Viridiplantae</taxon>
        <taxon>Chlorophyta</taxon>
        <taxon>core chlorophytes</taxon>
        <taxon>Chlorophyceae</taxon>
        <taxon>CS clade</taxon>
        <taxon>Sphaeropleales</taxon>
        <taxon>Selenastraceae</taxon>
        <taxon>Monoraphidium</taxon>
    </lineage>
</organism>
<name>A0A0D2LV45_9CHLO</name>
<dbReference type="Gene3D" id="3.10.129.10">
    <property type="entry name" value="Hotdog Thioesterase"/>
    <property type="match status" value="1"/>
</dbReference>
<feature type="transmembrane region" description="Helical" evidence="2">
    <location>
        <begin position="108"/>
        <end position="127"/>
    </location>
</feature>
<sequence length="249" mass="26362">MWGLSGVWSILGAVATRKQLHHLQLSEQPNMPFLYWLAVLGAIFKPKWTSSKAWPALKVSLSTPRVADKRRLSDFRKLAGWASTGAGTGTAAAGQLPMMFLMAEGFKLVMSVLTLPAFPVSILGTVVNKKAKYSLLRGVGEGERLLYSARLAPAVRETFSGHAEFDIVLEAASVDKGDVVWQAVLSLVLMNPKKSKGGHGAGAGGKKEAEPGAGAGDGAAPEAIDAWVLPGDTGRRYAALDGDISPMHL</sequence>
<keyword evidence="4" id="KW-1185">Reference proteome</keyword>
<dbReference type="KEGG" id="mng:MNEG_12496"/>
<dbReference type="GeneID" id="25729864"/>
<dbReference type="OrthoDB" id="533830at2759"/>
<accession>A0A0D2LV45</accession>
<gene>
    <name evidence="3" type="ORF">MNEG_12496</name>
</gene>
<keyword evidence="2" id="KW-0472">Membrane</keyword>
<proteinExistence type="predicted"/>
<reference evidence="3 4" key="1">
    <citation type="journal article" date="2013" name="BMC Genomics">
        <title>Reconstruction of the lipid metabolism for the microalga Monoraphidium neglectum from its genome sequence reveals characteristics suitable for biofuel production.</title>
        <authorList>
            <person name="Bogen C."/>
            <person name="Al-Dilaimi A."/>
            <person name="Albersmeier A."/>
            <person name="Wichmann J."/>
            <person name="Grundmann M."/>
            <person name="Rupp O."/>
            <person name="Lauersen K.J."/>
            <person name="Blifernez-Klassen O."/>
            <person name="Kalinowski J."/>
            <person name="Goesmann A."/>
            <person name="Mussgnug J.H."/>
            <person name="Kruse O."/>
        </authorList>
    </citation>
    <scope>NUCLEOTIDE SEQUENCE [LARGE SCALE GENOMIC DNA]</scope>
    <source>
        <strain evidence="3 4">SAG 48.87</strain>
    </source>
</reference>
<evidence type="ECO:0008006" key="5">
    <source>
        <dbReference type="Google" id="ProtNLM"/>
    </source>
</evidence>